<evidence type="ECO:0000256" key="1">
    <source>
        <dbReference type="ARBA" id="ARBA00004496"/>
    </source>
</evidence>
<feature type="binding site" evidence="6">
    <location>
        <position position="100"/>
    </location>
    <ligand>
        <name>Mg(2+)</name>
        <dbReference type="ChEBI" id="CHEBI:18420"/>
    </ligand>
</feature>
<dbReference type="RefSeq" id="WP_303700044.1">
    <property type="nucleotide sequence ID" value="NZ_VSIV01000028.1"/>
</dbReference>
<evidence type="ECO:0000256" key="5">
    <source>
        <dbReference type="ARBA" id="ARBA00022801"/>
    </source>
</evidence>
<evidence type="ECO:0000256" key="2">
    <source>
        <dbReference type="ARBA" id="ARBA00022490"/>
    </source>
</evidence>
<sequence>MYSHLRKLQIKLAEKVKICPLENPNLRLVAGIDVSFERKTGMGFCCIAVLNSDMHLIQKAFHAQKIKLPYIPGLLSFRELPIIYKTMQKLRYDPDIYILDSQGIAHPRFLGLASHFGVVFNKVSVGCAKNRLVGEYETPGLLKGSYSIMRYKHKEVGAVVRTKNNVNPVFISPGNLINIQDSINVILKYTQGYRLPEPTRKAHILSNRLRKKGL</sequence>
<comment type="catalytic activity">
    <reaction evidence="6">
        <text>Endonucleolytic cleavage at apurinic or apyrimidinic sites to products with a 5'-phosphate.</text>
        <dbReference type="EC" id="3.1.21.7"/>
    </reaction>
</comment>
<dbReference type="InterPro" id="IPR007581">
    <property type="entry name" value="Endonuclease-V"/>
</dbReference>
<feature type="binding site" evidence="6">
    <location>
        <position position="33"/>
    </location>
    <ligand>
        <name>Mg(2+)</name>
        <dbReference type="ChEBI" id="CHEBI:18420"/>
    </ligand>
</feature>
<keyword evidence="5 6" id="KW-0378">Hydrolase</keyword>
<organism evidence="7 8">
    <name type="scientific">Flexistipes sinusarabici</name>
    <dbReference type="NCBI Taxonomy" id="2352"/>
    <lineage>
        <taxon>Bacteria</taxon>
        <taxon>Pseudomonadati</taxon>
        <taxon>Deferribacterota</taxon>
        <taxon>Deferribacteres</taxon>
        <taxon>Deferribacterales</taxon>
        <taxon>Flexistipitaceae</taxon>
        <taxon>Flexistipes</taxon>
    </lineage>
</organism>
<keyword evidence="3 6" id="KW-0540">Nuclease</keyword>
<comment type="function">
    <text evidence="6">DNA repair enzyme involved in the repair of deaminated bases. Selectively cleaves double-stranded DNA at the second phosphodiester bond 3' to a deoxyinosine leaving behind the intact lesion on the nicked DNA.</text>
</comment>
<dbReference type="GO" id="GO:0043737">
    <property type="term" value="F:deoxyribonuclease V activity"/>
    <property type="evidence" value="ECO:0007669"/>
    <property type="project" value="UniProtKB-UniRule"/>
</dbReference>
<keyword evidence="6" id="KW-0234">DNA repair</keyword>
<gene>
    <name evidence="6" type="primary">nfi</name>
    <name evidence="7" type="ORF">FXF49_00950</name>
</gene>
<dbReference type="Gene3D" id="3.30.2170.10">
    <property type="entry name" value="archaeoglobus fulgidus dsm 4304 superfamily"/>
    <property type="match status" value="1"/>
</dbReference>
<dbReference type="HAMAP" id="MF_00801">
    <property type="entry name" value="Endonuclease_5"/>
    <property type="match status" value="1"/>
</dbReference>
<keyword evidence="6" id="KW-0479">Metal-binding</keyword>
<dbReference type="GO" id="GO:0016891">
    <property type="term" value="F:RNA endonuclease activity producing 5'-phosphomonoesters, hydrolytic mechanism"/>
    <property type="evidence" value="ECO:0007669"/>
    <property type="project" value="TreeGrafter"/>
</dbReference>
<comment type="subcellular location">
    <subcellularLocation>
        <location evidence="1 6">Cytoplasm</location>
    </subcellularLocation>
</comment>
<dbReference type="GO" id="GO:0000287">
    <property type="term" value="F:magnesium ion binding"/>
    <property type="evidence" value="ECO:0007669"/>
    <property type="project" value="UniProtKB-UniRule"/>
</dbReference>
<dbReference type="AlphaFoldDB" id="A0A5D0MV53"/>
<evidence type="ECO:0000256" key="4">
    <source>
        <dbReference type="ARBA" id="ARBA00022759"/>
    </source>
</evidence>
<reference evidence="7 8" key="1">
    <citation type="submission" date="2019-08" db="EMBL/GenBank/DDBJ databases">
        <title>Genomic characterization of a novel candidate phylum (ARYD3) from a high temperature, high salinity tertiary oil reservoir in north central Oklahoma, USA.</title>
        <authorList>
            <person name="Youssef N.H."/>
            <person name="Yadav A."/>
            <person name="Elshahed M.S."/>
        </authorList>
    </citation>
    <scope>NUCLEOTIDE SEQUENCE [LARGE SCALE GENOMIC DNA]</scope>
    <source>
        <strain evidence="7">ARYD1</strain>
    </source>
</reference>
<keyword evidence="6" id="KW-0460">Magnesium</keyword>
<dbReference type="EMBL" id="VSIV01000028">
    <property type="protein sequence ID" value="TYB36016.1"/>
    <property type="molecule type" value="Genomic_DNA"/>
</dbReference>
<dbReference type="CDD" id="cd06559">
    <property type="entry name" value="Endonuclease_V"/>
    <property type="match status" value="1"/>
</dbReference>
<dbReference type="PANTHER" id="PTHR28511">
    <property type="entry name" value="ENDONUCLEASE V"/>
    <property type="match status" value="1"/>
</dbReference>
<dbReference type="Pfam" id="PF04493">
    <property type="entry name" value="Endonuclease_5"/>
    <property type="match status" value="1"/>
</dbReference>
<dbReference type="GO" id="GO:0005737">
    <property type="term" value="C:cytoplasm"/>
    <property type="evidence" value="ECO:0007669"/>
    <property type="project" value="UniProtKB-SubCell"/>
</dbReference>
<comment type="similarity">
    <text evidence="6">Belongs to the endonuclease V family.</text>
</comment>
<dbReference type="EC" id="3.1.21.7" evidence="6"/>
<accession>A0A5D0MV53</accession>
<evidence type="ECO:0000313" key="8">
    <source>
        <dbReference type="Proteomes" id="UP000323337"/>
    </source>
</evidence>
<dbReference type="PANTHER" id="PTHR28511:SF1">
    <property type="entry name" value="ENDONUCLEASE V"/>
    <property type="match status" value="1"/>
</dbReference>
<feature type="site" description="Interaction with target DNA" evidence="6">
    <location>
        <position position="70"/>
    </location>
</feature>
<protein>
    <recommendedName>
        <fullName evidence="6">Endonuclease V</fullName>
        <ecNumber evidence="6">3.1.21.7</ecNumber>
    </recommendedName>
    <alternativeName>
        <fullName evidence="6">Deoxyinosine 3'endonuclease</fullName>
    </alternativeName>
    <alternativeName>
        <fullName evidence="6">Deoxyribonuclease V</fullName>
        <shortName evidence="6">DNase V</shortName>
    </alternativeName>
</protein>
<evidence type="ECO:0000256" key="6">
    <source>
        <dbReference type="HAMAP-Rule" id="MF_00801"/>
    </source>
</evidence>
<proteinExistence type="inferred from homology"/>
<evidence type="ECO:0000256" key="3">
    <source>
        <dbReference type="ARBA" id="ARBA00022722"/>
    </source>
</evidence>
<dbReference type="GO" id="GO:0006281">
    <property type="term" value="P:DNA repair"/>
    <property type="evidence" value="ECO:0007669"/>
    <property type="project" value="UniProtKB-UniRule"/>
</dbReference>
<keyword evidence="6" id="KW-0227">DNA damage</keyword>
<dbReference type="GO" id="GO:0003727">
    <property type="term" value="F:single-stranded RNA binding"/>
    <property type="evidence" value="ECO:0007669"/>
    <property type="project" value="TreeGrafter"/>
</dbReference>
<evidence type="ECO:0000313" key="7">
    <source>
        <dbReference type="EMBL" id="TYB36016.1"/>
    </source>
</evidence>
<name>A0A5D0MV53_FLESI</name>
<comment type="cofactor">
    <cofactor evidence="6">
        <name>Mg(2+)</name>
        <dbReference type="ChEBI" id="CHEBI:18420"/>
    </cofactor>
</comment>
<dbReference type="Proteomes" id="UP000323337">
    <property type="component" value="Unassembled WGS sequence"/>
</dbReference>
<keyword evidence="4 6" id="KW-0255">Endonuclease</keyword>
<keyword evidence="2 6" id="KW-0963">Cytoplasm</keyword>
<comment type="caution">
    <text evidence="7">The sequence shown here is derived from an EMBL/GenBank/DDBJ whole genome shotgun (WGS) entry which is preliminary data.</text>
</comment>